<proteinExistence type="predicted"/>
<protein>
    <submittedName>
        <fullName evidence="1">Uncharacterized protein</fullName>
    </submittedName>
</protein>
<sequence length="70" mass="7985">MPKTSEKIVWHEPNDMPTSSATSLMVIRRFSKTICFNLSTFSSVVDVLGRPERESSLTSSRPSLKRLYHN</sequence>
<dbReference type="EMBL" id="HACA01012503">
    <property type="protein sequence ID" value="CDW29864.1"/>
    <property type="molecule type" value="Transcribed_RNA"/>
</dbReference>
<evidence type="ECO:0000313" key="1">
    <source>
        <dbReference type="EMBL" id="CDW29864.1"/>
    </source>
</evidence>
<name>A0A0K2TV66_LEPSM</name>
<dbReference type="AlphaFoldDB" id="A0A0K2TV66"/>
<reference evidence="1" key="1">
    <citation type="submission" date="2014-05" db="EMBL/GenBank/DDBJ databases">
        <authorList>
            <person name="Chronopoulou M."/>
        </authorList>
    </citation>
    <scope>NUCLEOTIDE SEQUENCE</scope>
    <source>
        <tissue evidence="1">Whole organism</tissue>
    </source>
</reference>
<organism evidence="1">
    <name type="scientific">Lepeophtheirus salmonis</name>
    <name type="common">Salmon louse</name>
    <name type="synonym">Caligus salmonis</name>
    <dbReference type="NCBI Taxonomy" id="72036"/>
    <lineage>
        <taxon>Eukaryota</taxon>
        <taxon>Metazoa</taxon>
        <taxon>Ecdysozoa</taxon>
        <taxon>Arthropoda</taxon>
        <taxon>Crustacea</taxon>
        <taxon>Multicrustacea</taxon>
        <taxon>Hexanauplia</taxon>
        <taxon>Copepoda</taxon>
        <taxon>Siphonostomatoida</taxon>
        <taxon>Caligidae</taxon>
        <taxon>Lepeophtheirus</taxon>
    </lineage>
</organism>
<accession>A0A0K2TV66</accession>